<evidence type="ECO:0000313" key="3">
    <source>
        <dbReference type="Proteomes" id="UP000287171"/>
    </source>
</evidence>
<gene>
    <name evidence="2" type="ORF">KDA_36300</name>
</gene>
<name>A0A402B9Z4_9CHLR</name>
<proteinExistence type="predicted"/>
<dbReference type="EMBL" id="BIFT01000001">
    <property type="protein sequence ID" value="GCE28146.1"/>
    <property type="molecule type" value="Genomic_DNA"/>
</dbReference>
<evidence type="ECO:0000256" key="1">
    <source>
        <dbReference type="SAM" id="MobiDB-lite"/>
    </source>
</evidence>
<accession>A0A402B9Z4</accession>
<protein>
    <submittedName>
        <fullName evidence="2">Uncharacterized protein</fullName>
    </submittedName>
</protein>
<feature type="region of interest" description="Disordered" evidence="1">
    <location>
        <begin position="87"/>
        <end position="112"/>
    </location>
</feature>
<evidence type="ECO:0000313" key="2">
    <source>
        <dbReference type="EMBL" id="GCE28146.1"/>
    </source>
</evidence>
<sequence>MAGSGNKRCRQARPLTQAVILSRQRATGYCSVPMQYQVALGPFRPTARVKGGIAPLPGYEHADVGASRTAGTLIGWPVPGGWLVRGGGVGAPPNDVQASGPSLDPYKHISHK</sequence>
<dbReference type="AlphaFoldDB" id="A0A402B9Z4"/>
<reference evidence="3" key="1">
    <citation type="submission" date="2018-12" db="EMBL/GenBank/DDBJ databases">
        <title>Tengunoibacter tsumagoiensis gen. nov., sp. nov., Dictyobacter kobayashii sp. nov., D. alpinus sp. nov., and D. joshuensis sp. nov. and description of Dictyobacteraceae fam. nov. within the order Ktedonobacterales isolated from Tengu-no-mugimeshi.</title>
        <authorList>
            <person name="Wang C.M."/>
            <person name="Zheng Y."/>
            <person name="Sakai Y."/>
            <person name="Toyoda A."/>
            <person name="Minakuchi Y."/>
            <person name="Abe K."/>
            <person name="Yokota A."/>
            <person name="Yabe S."/>
        </authorList>
    </citation>
    <scope>NUCLEOTIDE SEQUENCE [LARGE SCALE GENOMIC DNA]</scope>
    <source>
        <strain evidence="3">Uno16</strain>
    </source>
</reference>
<organism evidence="2 3">
    <name type="scientific">Dictyobacter alpinus</name>
    <dbReference type="NCBI Taxonomy" id="2014873"/>
    <lineage>
        <taxon>Bacteria</taxon>
        <taxon>Bacillati</taxon>
        <taxon>Chloroflexota</taxon>
        <taxon>Ktedonobacteria</taxon>
        <taxon>Ktedonobacterales</taxon>
        <taxon>Dictyobacteraceae</taxon>
        <taxon>Dictyobacter</taxon>
    </lineage>
</organism>
<comment type="caution">
    <text evidence="2">The sequence shown here is derived from an EMBL/GenBank/DDBJ whole genome shotgun (WGS) entry which is preliminary data.</text>
</comment>
<dbReference type="Proteomes" id="UP000287171">
    <property type="component" value="Unassembled WGS sequence"/>
</dbReference>
<keyword evidence="3" id="KW-1185">Reference proteome</keyword>